<feature type="domain" description="Endonuclease GajA/Old nuclease/RecF-like AAA" evidence="1">
    <location>
        <begin position="1"/>
        <end position="53"/>
    </location>
</feature>
<reference evidence="2" key="1">
    <citation type="submission" date="2021-12" db="EMBL/GenBank/DDBJ databases">
        <authorList>
            <person name="Rodrigo-Torres L."/>
            <person name="Arahal R. D."/>
            <person name="Lucena T."/>
        </authorList>
    </citation>
    <scope>NUCLEOTIDE SEQUENCE</scope>
    <source>
        <strain evidence="2">CECT 8858</strain>
    </source>
</reference>
<evidence type="ECO:0000313" key="2">
    <source>
        <dbReference type="EMBL" id="CAH0994686.1"/>
    </source>
</evidence>
<accession>A0ABN8ES09</accession>
<keyword evidence="3" id="KW-1185">Reference proteome</keyword>
<dbReference type="Gene3D" id="3.40.50.300">
    <property type="entry name" value="P-loop containing nucleotide triphosphate hydrolases"/>
    <property type="match status" value="2"/>
</dbReference>
<evidence type="ECO:0000313" key="3">
    <source>
        <dbReference type="Proteomes" id="UP000837932"/>
    </source>
</evidence>
<dbReference type="PANTHER" id="PTHR43581:SF4">
    <property type="entry name" value="ATP_GTP PHOSPHATASE"/>
    <property type="match status" value="1"/>
</dbReference>
<dbReference type="EMBL" id="CAKLPY010000001">
    <property type="protein sequence ID" value="CAH0994686.1"/>
    <property type="molecule type" value="Genomic_DNA"/>
</dbReference>
<dbReference type="Proteomes" id="UP000837932">
    <property type="component" value="Unassembled WGS sequence"/>
</dbReference>
<dbReference type="SUPFAM" id="SSF52540">
    <property type="entry name" value="P-loop containing nucleoside triphosphate hydrolases"/>
    <property type="match status" value="1"/>
</dbReference>
<dbReference type="InterPro" id="IPR027417">
    <property type="entry name" value="P-loop_NTPase"/>
</dbReference>
<dbReference type="Pfam" id="PF13175">
    <property type="entry name" value="AAA_15"/>
    <property type="match status" value="1"/>
</dbReference>
<gene>
    <name evidence="2" type="ORF">EMA8858_00798</name>
</gene>
<dbReference type="PANTHER" id="PTHR43581">
    <property type="entry name" value="ATP/GTP PHOSPHATASE"/>
    <property type="match status" value="1"/>
</dbReference>
<organism evidence="2 3">
    <name type="scientific">Emticicia aquatica</name>
    <dbReference type="NCBI Taxonomy" id="1681835"/>
    <lineage>
        <taxon>Bacteria</taxon>
        <taxon>Pseudomonadati</taxon>
        <taxon>Bacteroidota</taxon>
        <taxon>Cytophagia</taxon>
        <taxon>Cytophagales</taxon>
        <taxon>Leadbetterellaceae</taxon>
        <taxon>Emticicia</taxon>
    </lineage>
</organism>
<dbReference type="RefSeq" id="WP_238804669.1">
    <property type="nucleotide sequence ID" value="NZ_CAKLPY010000001.1"/>
</dbReference>
<proteinExistence type="predicted"/>
<dbReference type="InterPro" id="IPR051396">
    <property type="entry name" value="Bact_Antivir_Def_Nuclease"/>
</dbReference>
<dbReference type="InterPro" id="IPR041685">
    <property type="entry name" value="AAA_GajA/Old/RecF-like"/>
</dbReference>
<protein>
    <recommendedName>
        <fullName evidence="1">Endonuclease GajA/Old nuclease/RecF-like AAA domain-containing protein</fullName>
    </recommendedName>
</protein>
<sequence length="539" mass="62852">MQIQKIRLQNFKRFTDLIIEDIPENTKLVLLIGANGSGKSSIFDAFEVLNVYSRKLLPSVTALVEKYYQKKDDAFLIDITSNKGFFHCQTWSETNSGSTVGELPINSFYGRTSFRQISRLTKTVLGSELTTQNDADRPKIYIDRDERFENDIENMLRDILKNVFSSVDSSKYIREKYIYPINQALHRIFNNDHNIGIELLEIIPPLEGKTAEINFKKGDSEIHYNLLSAGEKEVINILFNLLSRKDLLQDAILFFDEMDLHLNTAIQYNLLKEITENWIPDNSQLWTASHALGFIDYARKSDDAVIIDFDSLNFDIAQTLLPQSKEILDVFDIAVPKSMLSQLFKGKKIIFCENKNDEWYNLLGLENTIFVGGKASREVFLHIKRDSNNHALRDRDFLTDEEIEAIKKEYPTYHILKYYDFENYIYHPDNIAELSPEGFDIETYIKEITEQKNKKRNSILMTVVSSRQTYEEFKTNDKLKSNDINSIGKDLESNELERFYKFFDMKEQFNKSSIAKLNLSKEKLVTTQWFKNKIQEIID</sequence>
<name>A0ABN8ES09_9BACT</name>
<evidence type="ECO:0000259" key="1">
    <source>
        <dbReference type="Pfam" id="PF13175"/>
    </source>
</evidence>
<comment type="caution">
    <text evidence="2">The sequence shown here is derived from an EMBL/GenBank/DDBJ whole genome shotgun (WGS) entry which is preliminary data.</text>
</comment>